<feature type="compositionally biased region" description="Basic and acidic residues" evidence="1">
    <location>
        <begin position="102"/>
        <end position="119"/>
    </location>
</feature>
<dbReference type="EMBL" id="JADCNL010000012">
    <property type="protein sequence ID" value="KAG0458441.1"/>
    <property type="molecule type" value="Genomic_DNA"/>
</dbReference>
<keyword evidence="2" id="KW-1133">Transmembrane helix</keyword>
<feature type="compositionally biased region" description="Low complexity" evidence="1">
    <location>
        <begin position="72"/>
        <end position="85"/>
    </location>
</feature>
<organism evidence="3 4">
    <name type="scientific">Vanilla planifolia</name>
    <name type="common">Vanilla</name>
    <dbReference type="NCBI Taxonomy" id="51239"/>
    <lineage>
        <taxon>Eukaryota</taxon>
        <taxon>Viridiplantae</taxon>
        <taxon>Streptophyta</taxon>
        <taxon>Embryophyta</taxon>
        <taxon>Tracheophyta</taxon>
        <taxon>Spermatophyta</taxon>
        <taxon>Magnoliopsida</taxon>
        <taxon>Liliopsida</taxon>
        <taxon>Asparagales</taxon>
        <taxon>Orchidaceae</taxon>
        <taxon>Vanilloideae</taxon>
        <taxon>Vanilleae</taxon>
        <taxon>Vanilla</taxon>
    </lineage>
</organism>
<dbReference type="PANTHER" id="PTHR33333">
    <property type="entry name" value="ERYTHROCYTE MEMBRANE PROTEIN 1-LIKE"/>
    <property type="match status" value="1"/>
</dbReference>
<dbReference type="InterPro" id="IPR039926">
    <property type="entry name" value="Egg_app_1"/>
</dbReference>
<proteinExistence type="predicted"/>
<dbReference type="OrthoDB" id="6252103at2759"/>
<evidence type="ECO:0000256" key="1">
    <source>
        <dbReference type="SAM" id="MobiDB-lite"/>
    </source>
</evidence>
<comment type="caution">
    <text evidence="3">The sequence shown here is derived from an EMBL/GenBank/DDBJ whole genome shotgun (WGS) entry which is preliminary data.</text>
</comment>
<evidence type="ECO:0000256" key="2">
    <source>
        <dbReference type="SAM" id="Phobius"/>
    </source>
</evidence>
<keyword evidence="4" id="KW-1185">Reference proteome</keyword>
<name>A0A835UGE6_VANPL</name>
<keyword evidence="2" id="KW-0812">Transmembrane</keyword>
<dbReference type="AlphaFoldDB" id="A0A835UGE6"/>
<protein>
    <submittedName>
        <fullName evidence="3">Uncharacterized protein</fullName>
    </submittedName>
</protein>
<reference evidence="3 4" key="1">
    <citation type="journal article" date="2020" name="Nat. Food">
        <title>A phased Vanilla planifolia genome enables genetic improvement of flavour and production.</title>
        <authorList>
            <person name="Hasing T."/>
            <person name="Tang H."/>
            <person name="Brym M."/>
            <person name="Khazi F."/>
            <person name="Huang T."/>
            <person name="Chambers A.H."/>
        </authorList>
    </citation>
    <scope>NUCLEOTIDE SEQUENCE [LARGE SCALE GENOMIC DNA]</scope>
    <source>
        <tissue evidence="3">Leaf</tissue>
    </source>
</reference>
<feature type="transmembrane region" description="Helical" evidence="2">
    <location>
        <begin position="6"/>
        <end position="27"/>
    </location>
</feature>
<evidence type="ECO:0000313" key="4">
    <source>
        <dbReference type="Proteomes" id="UP000636800"/>
    </source>
</evidence>
<evidence type="ECO:0000313" key="3">
    <source>
        <dbReference type="EMBL" id="KAG0458441.1"/>
    </source>
</evidence>
<dbReference type="Proteomes" id="UP000636800">
    <property type="component" value="Chromosome 12"/>
</dbReference>
<sequence>MEAEGQSELIILQPSIMYAGVTLACMIRRCQAEMGNSGKKEEEDAGKVSTGTAVAVAGAAGLLLWGASLLFSPSSSSSSSSSSKPKMMKAPGRKGQYIQREPFVKNPKDYFRQLREDHD</sequence>
<feature type="transmembrane region" description="Helical" evidence="2">
    <location>
        <begin position="48"/>
        <end position="71"/>
    </location>
</feature>
<keyword evidence="2" id="KW-0472">Membrane</keyword>
<dbReference type="PANTHER" id="PTHR33333:SF39">
    <property type="entry name" value="HIG1 DOMAIN-CONTAINING PROTEIN"/>
    <property type="match status" value="1"/>
</dbReference>
<feature type="region of interest" description="Disordered" evidence="1">
    <location>
        <begin position="72"/>
        <end position="119"/>
    </location>
</feature>
<gene>
    <name evidence="3" type="ORF">HPP92_023598</name>
</gene>
<accession>A0A835UGE6</accession>